<keyword evidence="2" id="KW-1133">Transmembrane helix</keyword>
<accession>A0AAD7FC47</accession>
<dbReference type="GO" id="GO:0016791">
    <property type="term" value="F:phosphatase activity"/>
    <property type="evidence" value="ECO:0007669"/>
    <property type="project" value="TreeGrafter"/>
</dbReference>
<sequence>MAIPPPPDKVLGVMILTRHGDREGFYQDPLTYTPSFTTITPLGTVQLFQLGQQLRSMYLDPVSSLVIADVNSDLVDQTQLHVRADSGGEGGVIYDSTVALLQGLFPANPNFNTTLASGQLVQGALGGYQYVPIQTVDPSNEVSLEGWTNCATFDAATQAFYNSPEFLQKANESAHFLSLLPPFLDGRPATLVSMWNVYDFMAVNGVHNASFAERLPPTFLEQARDLANFHQRGVFTSPQLDGIGNITGRTILPGILQDLQAIADPKNPLKIAYQSISYKPFLSIFNMTGAAEQNPGLSNIVNFAAAALLEVRQPASGGPPVLRLKFKNGTDEAEFTTYDFLGRTGDVSLGDVIDSVNPALINSTAAWCAVCENTKDRGCAALASHVAKRDAGLADSAGVLNLKSKQFMENGFLGVGLTMSVNLALFGILMFFGFISVGKGRHSRAGSN</sequence>
<dbReference type="Gene3D" id="3.40.50.1240">
    <property type="entry name" value="Phosphoglycerate mutase-like"/>
    <property type="match status" value="1"/>
</dbReference>
<dbReference type="AlphaFoldDB" id="A0AAD7FC47"/>
<evidence type="ECO:0000256" key="2">
    <source>
        <dbReference type="SAM" id="Phobius"/>
    </source>
</evidence>
<keyword evidence="2" id="KW-0812">Transmembrane</keyword>
<dbReference type="InterPro" id="IPR000560">
    <property type="entry name" value="His_Pase_clade-2"/>
</dbReference>
<dbReference type="Proteomes" id="UP001221142">
    <property type="component" value="Unassembled WGS sequence"/>
</dbReference>
<comment type="caution">
    <text evidence="3">The sequence shown here is derived from an EMBL/GenBank/DDBJ whole genome shotgun (WGS) entry which is preliminary data.</text>
</comment>
<feature type="transmembrane region" description="Helical" evidence="2">
    <location>
        <begin position="411"/>
        <end position="435"/>
    </location>
</feature>
<dbReference type="SUPFAM" id="SSF53254">
    <property type="entry name" value="Phosphoglycerate mutase-like"/>
    <property type="match status" value="1"/>
</dbReference>
<reference evidence="3" key="1">
    <citation type="submission" date="2023-03" db="EMBL/GenBank/DDBJ databases">
        <title>Massive genome expansion in bonnet fungi (Mycena s.s.) driven by repeated elements and novel gene families across ecological guilds.</title>
        <authorList>
            <consortium name="Lawrence Berkeley National Laboratory"/>
            <person name="Harder C.B."/>
            <person name="Miyauchi S."/>
            <person name="Viragh M."/>
            <person name="Kuo A."/>
            <person name="Thoen E."/>
            <person name="Andreopoulos B."/>
            <person name="Lu D."/>
            <person name="Skrede I."/>
            <person name="Drula E."/>
            <person name="Henrissat B."/>
            <person name="Morin E."/>
            <person name="Kohler A."/>
            <person name="Barry K."/>
            <person name="LaButti K."/>
            <person name="Morin E."/>
            <person name="Salamov A."/>
            <person name="Lipzen A."/>
            <person name="Mereny Z."/>
            <person name="Hegedus B."/>
            <person name="Baldrian P."/>
            <person name="Stursova M."/>
            <person name="Weitz H."/>
            <person name="Taylor A."/>
            <person name="Grigoriev I.V."/>
            <person name="Nagy L.G."/>
            <person name="Martin F."/>
            <person name="Kauserud H."/>
        </authorList>
    </citation>
    <scope>NUCLEOTIDE SEQUENCE</scope>
    <source>
        <strain evidence="3">9284</strain>
    </source>
</reference>
<dbReference type="EMBL" id="JARKIF010000025">
    <property type="protein sequence ID" value="KAJ7614918.1"/>
    <property type="molecule type" value="Genomic_DNA"/>
</dbReference>
<keyword evidence="2" id="KW-0472">Membrane</keyword>
<evidence type="ECO:0000256" key="1">
    <source>
        <dbReference type="ARBA" id="ARBA00005375"/>
    </source>
</evidence>
<keyword evidence="4" id="KW-1185">Reference proteome</keyword>
<dbReference type="InterPro" id="IPR029033">
    <property type="entry name" value="His_PPase_superfam"/>
</dbReference>
<organism evidence="3 4">
    <name type="scientific">Roridomyces roridus</name>
    <dbReference type="NCBI Taxonomy" id="1738132"/>
    <lineage>
        <taxon>Eukaryota</taxon>
        <taxon>Fungi</taxon>
        <taxon>Dikarya</taxon>
        <taxon>Basidiomycota</taxon>
        <taxon>Agaricomycotina</taxon>
        <taxon>Agaricomycetes</taxon>
        <taxon>Agaricomycetidae</taxon>
        <taxon>Agaricales</taxon>
        <taxon>Marasmiineae</taxon>
        <taxon>Mycenaceae</taxon>
        <taxon>Roridomyces</taxon>
    </lineage>
</organism>
<evidence type="ECO:0000313" key="4">
    <source>
        <dbReference type="Proteomes" id="UP001221142"/>
    </source>
</evidence>
<proteinExistence type="inferred from homology"/>
<comment type="similarity">
    <text evidence="1">Belongs to the histidine acid phosphatase family.</text>
</comment>
<dbReference type="Pfam" id="PF00328">
    <property type="entry name" value="His_Phos_2"/>
    <property type="match status" value="1"/>
</dbReference>
<protein>
    <submittedName>
        <fullName evidence="3">Histidine phosphatase superfamily</fullName>
    </submittedName>
</protein>
<dbReference type="PANTHER" id="PTHR11567">
    <property type="entry name" value="ACID PHOSPHATASE-RELATED"/>
    <property type="match status" value="1"/>
</dbReference>
<name>A0AAD7FC47_9AGAR</name>
<dbReference type="InterPro" id="IPR050645">
    <property type="entry name" value="Histidine_acid_phosphatase"/>
</dbReference>
<evidence type="ECO:0000313" key="3">
    <source>
        <dbReference type="EMBL" id="KAJ7614918.1"/>
    </source>
</evidence>
<dbReference type="PANTHER" id="PTHR11567:SF142">
    <property type="entry name" value="PHOSPHOGLYCERATE MUTASE-LIKE PROTEIN"/>
    <property type="match status" value="1"/>
</dbReference>
<gene>
    <name evidence="3" type="ORF">FB45DRAFT_249462</name>
</gene>